<dbReference type="Proteomes" id="UP000271098">
    <property type="component" value="Unassembled WGS sequence"/>
</dbReference>
<dbReference type="EMBL" id="UYRT01083089">
    <property type="protein sequence ID" value="VDN26948.1"/>
    <property type="molecule type" value="Genomic_DNA"/>
</dbReference>
<dbReference type="GO" id="GO:0005886">
    <property type="term" value="C:plasma membrane"/>
    <property type="evidence" value="ECO:0007669"/>
    <property type="project" value="TreeGrafter"/>
</dbReference>
<reference evidence="4 5" key="2">
    <citation type="submission" date="2018-11" db="EMBL/GenBank/DDBJ databases">
        <authorList>
            <consortium name="Pathogen Informatics"/>
        </authorList>
    </citation>
    <scope>NUCLEOTIDE SEQUENCE [LARGE SCALE GENOMIC DNA]</scope>
</reference>
<accession>A0A183E4N9</accession>
<dbReference type="AlphaFoldDB" id="A0A183E4N9"/>
<dbReference type="InterPro" id="IPR004148">
    <property type="entry name" value="BAR_dom"/>
</dbReference>
<dbReference type="Gene3D" id="1.20.1270.60">
    <property type="entry name" value="Arfaptin homology (AH) domain/BAR domain"/>
    <property type="match status" value="1"/>
</dbReference>
<dbReference type="InterPro" id="IPR027267">
    <property type="entry name" value="AH/BAR_dom_sf"/>
</dbReference>
<dbReference type="GO" id="GO:0005737">
    <property type="term" value="C:cytoplasm"/>
    <property type="evidence" value="ECO:0007669"/>
    <property type="project" value="UniProtKB-SubCell"/>
</dbReference>
<feature type="domain" description="BAR" evidence="3">
    <location>
        <begin position="9"/>
        <end position="89"/>
    </location>
</feature>
<dbReference type="InterPro" id="IPR003005">
    <property type="entry name" value="Amphiphysin"/>
</dbReference>
<sequence length="100" mass="11621">MSELFGKQLRKQTARAKERLLEGLGKAKATQDDVFDQHAANLSKQSKACERLYRDLKAYGTALKTMVQAQKTLRETIRELYEPDWPDREHLCAITQVFFF</sequence>
<proteinExistence type="predicted"/>
<evidence type="ECO:0000256" key="1">
    <source>
        <dbReference type="ARBA" id="ARBA00004496"/>
    </source>
</evidence>
<protein>
    <submittedName>
        <fullName evidence="6">BAR domain-containing protein</fullName>
    </submittedName>
</protein>
<dbReference type="PRINTS" id="PR01251">
    <property type="entry name" value="AMPHIPHYSIN"/>
</dbReference>
<keyword evidence="5" id="KW-1185">Reference proteome</keyword>
<dbReference type="Pfam" id="PF03114">
    <property type="entry name" value="BAR"/>
    <property type="match status" value="1"/>
</dbReference>
<dbReference type="GO" id="GO:0005543">
    <property type="term" value="F:phospholipid binding"/>
    <property type="evidence" value="ECO:0007669"/>
    <property type="project" value="TreeGrafter"/>
</dbReference>
<dbReference type="WBParaSite" id="GPUH_0001595201-mRNA-1">
    <property type="protein sequence ID" value="GPUH_0001595201-mRNA-1"/>
    <property type="gene ID" value="GPUH_0001595201"/>
</dbReference>
<dbReference type="PANTHER" id="PTHR46514:SF3">
    <property type="entry name" value="AMPHIPHYSIN"/>
    <property type="match status" value="1"/>
</dbReference>
<reference evidence="6" key="1">
    <citation type="submission" date="2016-06" db="UniProtKB">
        <authorList>
            <consortium name="WormBaseParasite"/>
        </authorList>
    </citation>
    <scope>IDENTIFICATION</scope>
</reference>
<gene>
    <name evidence="4" type="ORF">GPUH_LOCUS15930</name>
</gene>
<evidence type="ECO:0000259" key="3">
    <source>
        <dbReference type="Pfam" id="PF03114"/>
    </source>
</evidence>
<comment type="subcellular location">
    <subcellularLocation>
        <location evidence="1">Cytoplasm</location>
    </subcellularLocation>
</comment>
<evidence type="ECO:0000313" key="5">
    <source>
        <dbReference type="Proteomes" id="UP000271098"/>
    </source>
</evidence>
<evidence type="ECO:0000313" key="4">
    <source>
        <dbReference type="EMBL" id="VDN26948.1"/>
    </source>
</evidence>
<evidence type="ECO:0000313" key="6">
    <source>
        <dbReference type="WBParaSite" id="GPUH_0001595201-mRNA-1"/>
    </source>
</evidence>
<dbReference type="SUPFAM" id="SSF103657">
    <property type="entry name" value="BAR/IMD domain-like"/>
    <property type="match status" value="1"/>
</dbReference>
<name>A0A183E4N9_9BILA</name>
<dbReference type="OrthoDB" id="446293at2759"/>
<evidence type="ECO:0000256" key="2">
    <source>
        <dbReference type="ARBA" id="ARBA00022490"/>
    </source>
</evidence>
<dbReference type="PANTHER" id="PTHR46514">
    <property type="entry name" value="AMPHIPHYSIN"/>
    <property type="match status" value="1"/>
</dbReference>
<keyword evidence="2" id="KW-0963">Cytoplasm</keyword>
<organism evidence="6">
    <name type="scientific">Gongylonema pulchrum</name>
    <dbReference type="NCBI Taxonomy" id="637853"/>
    <lineage>
        <taxon>Eukaryota</taxon>
        <taxon>Metazoa</taxon>
        <taxon>Ecdysozoa</taxon>
        <taxon>Nematoda</taxon>
        <taxon>Chromadorea</taxon>
        <taxon>Rhabditida</taxon>
        <taxon>Spirurina</taxon>
        <taxon>Spiruromorpha</taxon>
        <taxon>Spiruroidea</taxon>
        <taxon>Gongylonematidae</taxon>
        <taxon>Gongylonema</taxon>
    </lineage>
</organism>